<accession>A0ABU4UHZ6</accession>
<dbReference type="Proteomes" id="UP001284537">
    <property type="component" value="Unassembled WGS sequence"/>
</dbReference>
<proteinExistence type="predicted"/>
<reference evidence="1 2" key="1">
    <citation type="submission" date="2023-11" db="EMBL/GenBank/DDBJ databases">
        <authorList>
            <person name="Ouyang M.-Y."/>
        </authorList>
    </citation>
    <scope>NUCLEOTIDE SEQUENCE [LARGE SCALE GENOMIC DNA]</scope>
    <source>
        <strain evidence="1 2">OY6</strain>
    </source>
</reference>
<name>A0ABU4UHZ6_9GAMM</name>
<protein>
    <recommendedName>
        <fullName evidence="3">DUF4435 domain-containing protein</fullName>
    </recommendedName>
</protein>
<comment type="caution">
    <text evidence="1">The sequence shown here is derived from an EMBL/GenBank/DDBJ whole genome shotgun (WGS) entry which is preliminary data.</text>
</comment>
<organism evidence="1 2">
    <name type="scientific">Methylomonas defluvii</name>
    <dbReference type="NCBI Taxonomy" id="3045149"/>
    <lineage>
        <taxon>Bacteria</taxon>
        <taxon>Pseudomonadati</taxon>
        <taxon>Pseudomonadota</taxon>
        <taxon>Gammaproteobacteria</taxon>
        <taxon>Methylococcales</taxon>
        <taxon>Methylococcaceae</taxon>
        <taxon>Methylomonas</taxon>
    </lineage>
</organism>
<evidence type="ECO:0000313" key="1">
    <source>
        <dbReference type="EMBL" id="MDX8128728.1"/>
    </source>
</evidence>
<dbReference type="RefSeq" id="WP_319962181.1">
    <property type="nucleotide sequence ID" value="NZ_JAXARY010000014.1"/>
</dbReference>
<keyword evidence="2" id="KW-1185">Reference proteome</keyword>
<gene>
    <name evidence="1" type="ORF">QLH52_15640</name>
</gene>
<evidence type="ECO:0008006" key="3">
    <source>
        <dbReference type="Google" id="ProtNLM"/>
    </source>
</evidence>
<sequence>MASFKTAQTAVVDAKYEGGIKVFLESAEDVRIFSEHWFSHKQDKLRFVSAEGEQSGGGGCQVVISKVEEANKQNIQAYGIVDRDVLLSDEKLDIFWETNDPKFHAAKPYGEKIHVLRRWELENYLLQPDAFTSEVSRRVSRSPSPIVSEDIFLSQADELIQVTALTTFSVRHCKNSPNPGFGIQSTGEELTKEIDKFLKKQFPEVVDPDISNDAKKIIAFGQNDVNSAERWEGLSRILDGKKSLMRLCRYLSDSLGIESIRHWEEMRGCLANAIASKDTIDHELKDLMDDIGSKAPN</sequence>
<evidence type="ECO:0000313" key="2">
    <source>
        <dbReference type="Proteomes" id="UP001284537"/>
    </source>
</evidence>
<dbReference type="EMBL" id="JAXARY010000014">
    <property type="protein sequence ID" value="MDX8128728.1"/>
    <property type="molecule type" value="Genomic_DNA"/>
</dbReference>